<evidence type="ECO:0000256" key="5">
    <source>
        <dbReference type="SAM" id="Phobius"/>
    </source>
</evidence>
<proteinExistence type="inferred from homology"/>
<evidence type="ECO:0000313" key="7">
    <source>
        <dbReference type="Proteomes" id="UP000000768"/>
    </source>
</evidence>
<comment type="similarity">
    <text evidence="1 4">Belongs to the plant dirigent protein family.</text>
</comment>
<dbReference type="EMBL" id="CM000764">
    <property type="protein sequence ID" value="OQU83276.1"/>
    <property type="molecule type" value="Genomic_DNA"/>
</dbReference>
<dbReference type="Gene3D" id="2.40.480.10">
    <property type="entry name" value="Allene oxide cyclase-like"/>
    <property type="match status" value="1"/>
</dbReference>
<keyword evidence="3 4" id="KW-0964">Secreted</keyword>
<feature type="transmembrane region" description="Helical" evidence="5">
    <location>
        <begin position="41"/>
        <end position="63"/>
    </location>
</feature>
<gene>
    <name evidence="6" type="ORF">SORBI_3005G101800</name>
</gene>
<evidence type="ECO:0000256" key="4">
    <source>
        <dbReference type="RuleBase" id="RU363099"/>
    </source>
</evidence>
<keyword evidence="5" id="KW-0812">Transmembrane</keyword>
<dbReference type="InterPro" id="IPR044859">
    <property type="entry name" value="Allene_oxi_cyc_Dirigent"/>
</dbReference>
<evidence type="ECO:0000256" key="3">
    <source>
        <dbReference type="ARBA" id="ARBA00022525"/>
    </source>
</evidence>
<dbReference type="eggNOG" id="ENOG502S7A5">
    <property type="taxonomic scope" value="Eukaryota"/>
</dbReference>
<comment type="subunit">
    <text evidence="2 4">Homodimer.</text>
</comment>
<dbReference type="OMA" id="CQFTCES"/>
<dbReference type="GO" id="GO:0009699">
    <property type="term" value="P:phenylpropanoid biosynthetic process"/>
    <property type="evidence" value="ECO:0007669"/>
    <property type="project" value="UniProtKB-ARBA"/>
</dbReference>
<protein>
    <recommendedName>
        <fullName evidence="4">Dirigent protein</fullName>
    </recommendedName>
</protein>
<keyword evidence="4" id="KW-0052">Apoplast</keyword>
<dbReference type="FunCoup" id="A0A1Z5RIV2">
    <property type="interactions" value="1"/>
</dbReference>
<dbReference type="STRING" id="4558.A0A1Z5RIV2"/>
<evidence type="ECO:0000256" key="2">
    <source>
        <dbReference type="ARBA" id="ARBA00011738"/>
    </source>
</evidence>
<keyword evidence="7" id="KW-1185">Reference proteome</keyword>
<evidence type="ECO:0000256" key="1">
    <source>
        <dbReference type="ARBA" id="ARBA00010746"/>
    </source>
</evidence>
<dbReference type="Proteomes" id="UP000000768">
    <property type="component" value="Chromosome 5"/>
</dbReference>
<dbReference type="GO" id="GO:0048046">
    <property type="term" value="C:apoplast"/>
    <property type="evidence" value="ECO:0007669"/>
    <property type="project" value="UniProtKB-SubCell"/>
</dbReference>
<dbReference type="PANTHER" id="PTHR21495">
    <property type="entry name" value="NUCLEOPORIN-RELATED"/>
    <property type="match status" value="1"/>
</dbReference>
<comment type="function">
    <text evidence="4">Dirigent proteins impart stereoselectivity on the phenoxy radical-coupling reaction, yielding optically active lignans from two molecules of coniferyl alcohol in the biosynthesis of lignans, flavonolignans, and alkaloids and thus plays a central role in plant secondary metabolism.</text>
</comment>
<dbReference type="AlphaFoldDB" id="A0A1Z5RIV2"/>
<dbReference type="Pfam" id="PF03018">
    <property type="entry name" value="Dirigent"/>
    <property type="match status" value="1"/>
</dbReference>
<dbReference type="InParanoid" id="A0A1Z5RIV2"/>
<keyword evidence="5" id="KW-0472">Membrane</keyword>
<dbReference type="OrthoDB" id="1864232at2759"/>
<keyword evidence="5" id="KW-1133">Transmembrane helix</keyword>
<reference evidence="7" key="2">
    <citation type="journal article" date="2018" name="Plant J.">
        <title>The Sorghum bicolor reference genome: improved assembly, gene annotations, a transcriptome atlas, and signatures of genome organization.</title>
        <authorList>
            <person name="McCormick R.F."/>
            <person name="Truong S.K."/>
            <person name="Sreedasyam A."/>
            <person name="Jenkins J."/>
            <person name="Shu S."/>
            <person name="Sims D."/>
            <person name="Kennedy M."/>
            <person name="Amirebrahimi M."/>
            <person name="Weers B.D."/>
            <person name="McKinley B."/>
            <person name="Mattison A."/>
            <person name="Morishige D.T."/>
            <person name="Grimwood J."/>
            <person name="Schmutz J."/>
            <person name="Mullet J.E."/>
        </authorList>
    </citation>
    <scope>NUCLEOTIDE SEQUENCE [LARGE SCALE GENOMIC DNA]</scope>
    <source>
        <strain evidence="7">cv. BTx623</strain>
    </source>
</reference>
<accession>A0A1Z5RIV2</accession>
<organism evidence="6 7">
    <name type="scientific">Sorghum bicolor</name>
    <name type="common">Sorghum</name>
    <name type="synonym">Sorghum vulgare</name>
    <dbReference type="NCBI Taxonomy" id="4558"/>
    <lineage>
        <taxon>Eukaryota</taxon>
        <taxon>Viridiplantae</taxon>
        <taxon>Streptophyta</taxon>
        <taxon>Embryophyta</taxon>
        <taxon>Tracheophyta</taxon>
        <taxon>Spermatophyta</taxon>
        <taxon>Magnoliopsida</taxon>
        <taxon>Liliopsida</taxon>
        <taxon>Poales</taxon>
        <taxon>Poaceae</taxon>
        <taxon>PACMAD clade</taxon>
        <taxon>Panicoideae</taxon>
        <taxon>Andropogonodae</taxon>
        <taxon>Andropogoneae</taxon>
        <taxon>Sorghinae</taxon>
        <taxon>Sorghum</taxon>
    </lineage>
</organism>
<evidence type="ECO:0000313" key="6">
    <source>
        <dbReference type="EMBL" id="OQU83276.1"/>
    </source>
</evidence>
<name>A0A1Z5RIV2_SORBI</name>
<reference evidence="6 7" key="1">
    <citation type="journal article" date="2009" name="Nature">
        <title>The Sorghum bicolor genome and the diversification of grasses.</title>
        <authorList>
            <person name="Paterson A.H."/>
            <person name="Bowers J.E."/>
            <person name="Bruggmann R."/>
            <person name="Dubchak I."/>
            <person name="Grimwood J."/>
            <person name="Gundlach H."/>
            <person name="Haberer G."/>
            <person name="Hellsten U."/>
            <person name="Mitros T."/>
            <person name="Poliakov A."/>
            <person name="Schmutz J."/>
            <person name="Spannagl M."/>
            <person name="Tang H."/>
            <person name="Wang X."/>
            <person name="Wicker T."/>
            <person name="Bharti A.K."/>
            <person name="Chapman J."/>
            <person name="Feltus F.A."/>
            <person name="Gowik U."/>
            <person name="Grigoriev I.V."/>
            <person name="Lyons E."/>
            <person name="Maher C.A."/>
            <person name="Martis M."/>
            <person name="Narechania A."/>
            <person name="Otillar R.P."/>
            <person name="Penning B.W."/>
            <person name="Salamov A.A."/>
            <person name="Wang Y."/>
            <person name="Zhang L."/>
            <person name="Carpita N.C."/>
            <person name="Freeling M."/>
            <person name="Gingle A.R."/>
            <person name="Hash C.T."/>
            <person name="Keller B."/>
            <person name="Klein P."/>
            <person name="Kresovich S."/>
            <person name="McCann M.C."/>
            <person name="Ming R."/>
            <person name="Peterson D.G."/>
            <person name="Mehboob-ur-Rahman"/>
            <person name="Ware D."/>
            <person name="Westhoff P."/>
            <person name="Mayer K.F."/>
            <person name="Messing J."/>
            <person name="Rokhsar D.S."/>
        </authorList>
    </citation>
    <scope>NUCLEOTIDE SEQUENCE [LARGE SCALE GENOMIC DNA]</scope>
    <source>
        <strain evidence="7">cv. BTx623</strain>
    </source>
</reference>
<sequence>MDELYKHMLRSTVQVESPFVLHSLPDHTMAKRKLSTVQLQLILISMALATATATATTHLQFYVHDVVTATAGSPATAVHVARAMRPLPGVPNVRFGDTIVIDDPLTEGPDAASPAVGRVQGFYTFVDQHQLAVILSLNIVFTAGMHNGSYLVVQGKGAFFDEVTELAVSGGAGRFRGASGYGLLRTHSFDSGTNNAVVKIEIHLQMFQGSCEFTCESNLVPGTCAALTSMDMESLEM</sequence>
<dbReference type="Gramene" id="OQU83276">
    <property type="protein sequence ID" value="OQU83276"/>
    <property type="gene ID" value="SORBI_3005G101800"/>
</dbReference>
<dbReference type="InterPro" id="IPR004265">
    <property type="entry name" value="Dirigent"/>
</dbReference>
<comment type="subcellular location">
    <subcellularLocation>
        <location evidence="4">Secreted</location>
        <location evidence="4">Extracellular space</location>
        <location evidence="4">Apoplast</location>
    </subcellularLocation>
</comment>